<dbReference type="AlphaFoldDB" id="A0A0A9DN70"/>
<evidence type="ECO:0000313" key="1">
    <source>
        <dbReference type="EMBL" id="JAD89261.1"/>
    </source>
</evidence>
<accession>A0A0A9DN70</accession>
<reference evidence="1" key="2">
    <citation type="journal article" date="2015" name="Data Brief">
        <title>Shoot transcriptome of the giant reed, Arundo donax.</title>
        <authorList>
            <person name="Barrero R.A."/>
            <person name="Guerrero F.D."/>
            <person name="Moolhuijzen P."/>
            <person name="Goolsby J.A."/>
            <person name="Tidwell J."/>
            <person name="Bellgard S.E."/>
            <person name="Bellgard M.I."/>
        </authorList>
    </citation>
    <scope>NUCLEOTIDE SEQUENCE</scope>
    <source>
        <tissue evidence="1">Shoot tissue taken approximately 20 cm above the soil surface</tissue>
    </source>
</reference>
<reference evidence="1" key="1">
    <citation type="submission" date="2014-09" db="EMBL/GenBank/DDBJ databases">
        <authorList>
            <person name="Magalhaes I.L.F."/>
            <person name="Oliveira U."/>
            <person name="Santos F.R."/>
            <person name="Vidigal T.H.D.A."/>
            <person name="Brescovit A.D."/>
            <person name="Santos A.J."/>
        </authorList>
    </citation>
    <scope>NUCLEOTIDE SEQUENCE</scope>
    <source>
        <tissue evidence="1">Shoot tissue taken approximately 20 cm above the soil surface</tissue>
    </source>
</reference>
<organism evidence="1">
    <name type="scientific">Arundo donax</name>
    <name type="common">Giant reed</name>
    <name type="synonym">Donax arundinaceus</name>
    <dbReference type="NCBI Taxonomy" id="35708"/>
    <lineage>
        <taxon>Eukaryota</taxon>
        <taxon>Viridiplantae</taxon>
        <taxon>Streptophyta</taxon>
        <taxon>Embryophyta</taxon>
        <taxon>Tracheophyta</taxon>
        <taxon>Spermatophyta</taxon>
        <taxon>Magnoliopsida</taxon>
        <taxon>Liliopsida</taxon>
        <taxon>Poales</taxon>
        <taxon>Poaceae</taxon>
        <taxon>PACMAD clade</taxon>
        <taxon>Arundinoideae</taxon>
        <taxon>Arundineae</taxon>
        <taxon>Arundo</taxon>
    </lineage>
</organism>
<name>A0A0A9DN70_ARUDO</name>
<protein>
    <submittedName>
        <fullName evidence="1">Uncharacterized protein</fullName>
    </submittedName>
</protein>
<proteinExistence type="predicted"/>
<dbReference type="EMBL" id="GBRH01208634">
    <property type="protein sequence ID" value="JAD89261.1"/>
    <property type="molecule type" value="Transcribed_RNA"/>
</dbReference>
<sequence length="47" mass="5364">MKHASPKQLTRCSLCMRDCRALELLCLMFHLLLRSCLQGVIRGCQDA</sequence>